<protein>
    <submittedName>
        <fullName evidence="1">21832_t:CDS:1</fullName>
    </submittedName>
</protein>
<organism evidence="1 2">
    <name type="scientific">Gigaspora margarita</name>
    <dbReference type="NCBI Taxonomy" id="4874"/>
    <lineage>
        <taxon>Eukaryota</taxon>
        <taxon>Fungi</taxon>
        <taxon>Fungi incertae sedis</taxon>
        <taxon>Mucoromycota</taxon>
        <taxon>Glomeromycotina</taxon>
        <taxon>Glomeromycetes</taxon>
        <taxon>Diversisporales</taxon>
        <taxon>Gigasporaceae</taxon>
        <taxon>Gigaspora</taxon>
    </lineage>
</organism>
<evidence type="ECO:0000313" key="1">
    <source>
        <dbReference type="EMBL" id="CAG8852094.1"/>
    </source>
</evidence>
<accession>A0ABN7XCX3</accession>
<reference evidence="1 2" key="1">
    <citation type="submission" date="2021-06" db="EMBL/GenBank/DDBJ databases">
        <authorList>
            <person name="Kallberg Y."/>
            <person name="Tangrot J."/>
            <person name="Rosling A."/>
        </authorList>
    </citation>
    <scope>NUCLEOTIDE SEQUENCE [LARGE SCALE GENOMIC DNA]</scope>
    <source>
        <strain evidence="1 2">120-4 pot B 10/14</strain>
    </source>
</reference>
<sequence length="47" mass="5458">ILKGLTIDHNIVVELDKDIKLEWLLKTFHTDITLNSSYTISTPQNYL</sequence>
<feature type="non-terminal residue" evidence="1">
    <location>
        <position position="47"/>
    </location>
</feature>
<feature type="non-terminal residue" evidence="1">
    <location>
        <position position="1"/>
    </location>
</feature>
<evidence type="ECO:0000313" key="2">
    <source>
        <dbReference type="Proteomes" id="UP000789901"/>
    </source>
</evidence>
<dbReference type="EMBL" id="CAJVQB010109679">
    <property type="protein sequence ID" value="CAG8852094.1"/>
    <property type="molecule type" value="Genomic_DNA"/>
</dbReference>
<comment type="caution">
    <text evidence="1">The sequence shown here is derived from an EMBL/GenBank/DDBJ whole genome shotgun (WGS) entry which is preliminary data.</text>
</comment>
<gene>
    <name evidence="1" type="ORF">GMARGA_LOCUS41059</name>
</gene>
<dbReference type="Proteomes" id="UP000789901">
    <property type="component" value="Unassembled WGS sequence"/>
</dbReference>
<proteinExistence type="predicted"/>
<keyword evidence="2" id="KW-1185">Reference proteome</keyword>
<name>A0ABN7XCX3_GIGMA</name>